<organism evidence="1 2">
    <name type="scientific">Bonamia ostreae</name>
    <dbReference type="NCBI Taxonomy" id="126728"/>
    <lineage>
        <taxon>Eukaryota</taxon>
        <taxon>Sar</taxon>
        <taxon>Rhizaria</taxon>
        <taxon>Endomyxa</taxon>
        <taxon>Ascetosporea</taxon>
        <taxon>Haplosporida</taxon>
        <taxon>Bonamia</taxon>
    </lineage>
</organism>
<gene>
    <name evidence="1" type="ORF">MHBO_003226</name>
</gene>
<protein>
    <recommendedName>
        <fullName evidence="3">DNA primase</fullName>
    </recommendedName>
</protein>
<proteinExistence type="predicted"/>
<dbReference type="SUPFAM" id="SSF56731">
    <property type="entry name" value="DNA primase core"/>
    <property type="match status" value="1"/>
</dbReference>
<evidence type="ECO:0000313" key="2">
    <source>
        <dbReference type="Proteomes" id="UP001439008"/>
    </source>
</evidence>
<comment type="caution">
    <text evidence="1">The sequence shown here is derived from an EMBL/GenBank/DDBJ whole genome shotgun (WGS) entry which is preliminary data.</text>
</comment>
<dbReference type="Proteomes" id="UP001439008">
    <property type="component" value="Unassembled WGS sequence"/>
</dbReference>
<sequence length="290" mass="34359">MLRGIKTLCSIRSARIYRKSRKTKLKALKIRYFTEQIFLEDEIKADLNDEEQFEDFSKTIVDLCLQKKKDFRETPLFYKLKYCPTCPPHNDKNSNLYKLIIWKSSGGFYCHRCNNKGGYMKFRAMMDREPTYTKITRNLLEDEKKKKFAMKSKSEELRPKMLQILEKARLSEKNKNFFEQILEKRGITKETLKKFNSGVIHWSFYTDDGFKRKPAIVFPWYVTNTNYSTKVLQRIKLRGLEEKSDQTIYPSGGSWGFFGLNTIKEKDKSIVITEGEYDAMAVYQVMFVDI</sequence>
<evidence type="ECO:0000313" key="1">
    <source>
        <dbReference type="EMBL" id="MES1921696.1"/>
    </source>
</evidence>
<reference evidence="1 2" key="1">
    <citation type="journal article" date="2024" name="BMC Biol.">
        <title>Comparative genomics of Ascetosporea gives new insight into the evolutionary basis for animal parasitism in Rhizaria.</title>
        <authorList>
            <person name="Hiltunen Thoren M."/>
            <person name="Onut-Brannstrom I."/>
            <person name="Alfjorden A."/>
            <person name="Peckova H."/>
            <person name="Swords F."/>
            <person name="Hooper C."/>
            <person name="Holzer A.S."/>
            <person name="Bass D."/>
            <person name="Burki F."/>
        </authorList>
    </citation>
    <scope>NUCLEOTIDE SEQUENCE [LARGE SCALE GENOMIC DNA]</scope>
    <source>
        <strain evidence="1">20-A016</strain>
    </source>
</reference>
<accession>A0ABV2APU2</accession>
<dbReference type="InterPro" id="IPR027032">
    <property type="entry name" value="Twinkle-like"/>
</dbReference>
<dbReference type="SUPFAM" id="SSF57783">
    <property type="entry name" value="Zinc beta-ribbon"/>
    <property type="match status" value="1"/>
</dbReference>
<dbReference type="PANTHER" id="PTHR12873:SF0">
    <property type="entry name" value="TWINKLE MTDNA HELICASE"/>
    <property type="match status" value="1"/>
</dbReference>
<dbReference type="PANTHER" id="PTHR12873">
    <property type="entry name" value="T7-LIKE MITOCHONDRIAL DNA HELICASE"/>
    <property type="match status" value="1"/>
</dbReference>
<dbReference type="EMBL" id="JBDODL010001643">
    <property type="protein sequence ID" value="MES1921696.1"/>
    <property type="molecule type" value="Genomic_DNA"/>
</dbReference>
<evidence type="ECO:0008006" key="3">
    <source>
        <dbReference type="Google" id="ProtNLM"/>
    </source>
</evidence>
<dbReference type="Gene3D" id="3.90.580.10">
    <property type="entry name" value="Zinc finger, CHC2-type domain"/>
    <property type="match status" value="1"/>
</dbReference>
<name>A0ABV2APU2_9EUKA</name>
<dbReference type="InterPro" id="IPR036977">
    <property type="entry name" value="DNA_primase_Znf_CHC2"/>
</dbReference>
<keyword evidence="2" id="KW-1185">Reference proteome</keyword>